<evidence type="ECO:0000313" key="7">
    <source>
        <dbReference type="EMBL" id="TEB42370.1"/>
    </source>
</evidence>
<feature type="signal peptide" evidence="5">
    <location>
        <begin position="1"/>
        <end position="19"/>
    </location>
</feature>
<comment type="subcellular location">
    <subcellularLocation>
        <location evidence="1">Secreted</location>
    </subcellularLocation>
</comment>
<dbReference type="PANTHER" id="PTHR32305">
    <property type="match status" value="1"/>
</dbReference>
<organism evidence="7 9">
    <name type="scientific">Flavobacterium circumlabens</name>
    <dbReference type="NCBI Taxonomy" id="2133765"/>
    <lineage>
        <taxon>Bacteria</taxon>
        <taxon>Pseudomonadati</taxon>
        <taxon>Bacteroidota</taxon>
        <taxon>Flavobacteriia</taxon>
        <taxon>Flavobacteriales</taxon>
        <taxon>Flavobacteriaceae</taxon>
        <taxon>Flavobacterium</taxon>
    </lineage>
</organism>
<dbReference type="InterPro" id="IPR022385">
    <property type="entry name" value="Rhs_assc_core"/>
</dbReference>
<keyword evidence="2" id="KW-0964">Secreted</keyword>
<keyword evidence="8" id="KW-1185">Reference proteome</keyword>
<dbReference type="RefSeq" id="WP_132037484.1">
    <property type="nucleotide sequence ID" value="NZ_QWDN01000009.1"/>
</dbReference>
<keyword evidence="4" id="KW-0843">Virulence</keyword>
<evidence type="ECO:0000256" key="1">
    <source>
        <dbReference type="ARBA" id="ARBA00004613"/>
    </source>
</evidence>
<gene>
    <name evidence="7" type="ORF">D0809_20975</name>
    <name evidence="6" type="ORF">EV142_10959</name>
</gene>
<reference evidence="6 8" key="1">
    <citation type="journal article" date="2015" name="Stand. Genomic Sci.">
        <title>Genomic Encyclopedia of Bacterial and Archaeal Type Strains, Phase III: the genomes of soil and plant-associated and newly described type strains.</title>
        <authorList>
            <person name="Whitman W.B."/>
            <person name="Woyke T."/>
            <person name="Klenk H.P."/>
            <person name="Zhou Y."/>
            <person name="Lilburn T.G."/>
            <person name="Beck B.J."/>
            <person name="De Vos P."/>
            <person name="Vandamme P."/>
            <person name="Eisen J.A."/>
            <person name="Garrity G."/>
            <person name="Hugenholtz P."/>
            <person name="Kyrpides N.C."/>
        </authorList>
    </citation>
    <scope>NUCLEOTIDE SEQUENCE [LARGE SCALE GENOMIC DNA]</scope>
    <source>
        <strain evidence="6 8">P5626</strain>
    </source>
</reference>
<dbReference type="InterPro" id="IPR050708">
    <property type="entry name" value="T6SS_VgrG/RHS"/>
</dbReference>
<evidence type="ECO:0000256" key="2">
    <source>
        <dbReference type="ARBA" id="ARBA00022525"/>
    </source>
</evidence>
<proteinExistence type="predicted"/>
<sequence length="2217" mass="246195">MKQFYFSVLFFSLSLFTFAQVNPTGVQRDPGITDGDLSVSLSGGASYSIPIAAPPGINGVVPEISLSYNSQGGNGPAGYGWNISGISTISRIPATKFHDGKIDAVDFNILDRFAIDGQRLIIKNGPPETYGLNGTVYETENFSNLKVTSYGVHPNGANFGPAYFLVEYPDGSKAYYGNSTDSRSITEWSVTYWENAQGIRISYNYSLSNNLLEIASIKYGTKTTTTPINEIQFTYEAKNRFEDYYVGGLLVKRVNRLKEIKSKSNSVGFRSYVLEYAMAQTSEKYDRVFSITEKSGDNTKSYNPTVFSYNNTDTAISYVTNPNVLNVENASSTNASAVSGDFDGDGNMDFILYPTTGSSAKAKYWLFSGISANTGAQTIPNMGLAIQEGLFEEILPVTWLSWNNKLMYNQGWTVVKTNTTTNVTSLKTYSTDPSTFIYPQDEKLYTFPKFTYYSEHPLSCTQNRPPTVHTVSVPKRYITGDFNGDGLSDVIAIEVNFTYSYLAPCDANNQPLSVTDTYFGNSYFINLDRRITSNFANIAGNLNVFPTSKVYVADFNGDGKSDIYIFDAGKVRVYSVNDNKLFVLLYQSPASDSTIVVNKPIVMGDYNGDGKYDFMIPQDSNVGWYRYMSTGVSFVKEARNITSVMGNDSNNSYNYIATDYDNDGKNDLTIIKNSVNSSTGLGTIQVTAITEMGPTSFNVPTATTAARADINIYALPIALPTGDKQRPRFEIAFINNNKLHFFNSKKDANKDRLLTSITTGNGVQQFISYQPLDQIYEMYNNSIYTPSQGTELYPYFDIVAFPDFQIVTKLEKKSATVSKMKLYGYYGAVTNYEGLGFMGFRSIMESNWHDSNNPALCTVTNRDFKKRGAVTESYFLPYLTYPYSVSPSSYTTKSVFSYTPVNEQDALQSNKVFKLQNTGIVQYNDLENTSTETTTSYNENNNPLLTQKITKEGSTVIETEMEGIEYENPNPTTPYIIDRPYSKGVSKQRGSTISGYAEMYQYNASNLLEFSENYAYGTQASDNDTFSEIFNYDSFGNLTKKTITGPYSSPRETSYEYDLSGRFMTKVTDNDNLSATYEYDINNGMLKKETNKYGLSKSYTYDVWFKPLTVKDDQLNKTISYAYTNTYSGAAGSETTVTATTDAVDGSATEEKFDDLGRRTKFGVKDVNGTYSYVSYLYDIYDRIYKTSEPYFGSSPSKWNETKFDIYSRPTQNILFNNRSVLASYNGLTSTITDGQIVKSITKNAVGDVVSTNETTGGTINMEYFPGGNLKKTSYNGISINVEQNGWGKKTKQIDPSAGTFTYKYNDFGELIEDTSQNGNVKTTIVRDNSGRPIQKTVVGGGTNNETFYTYNSDKLPSTISFEDKNEPVGTNKIITTIAYDNTKRVMSVEENKIGVSKFTKSFTYDAIGRVATETKLAEIAGKSSSVTTKNAYKFGSLYQILDSNNRVIWQANTVNAKGQLLESITGNGVKTTNAYNTDGYLTSKQFDKTTGSLANLLTLTTAFDKNTDNLDSRTNSGFNNFIESFKYDEIKRLTEYTNKQGLQQVQTYAASGNILQNNLGSFKYDPVLKYQNTSIDPSSETRAYFISRDGIFYDDLRFTTGWNLNPHNPQCISTDGIGVKFSMNLAGDGVCYVQSDAAVQIDNAVDTEYTFEGYVTAENTTGQLTLFQYNANETGYYSYVSSASSAVQNGSSKIQMTVLVPASVKSLRLRLDGIGSGTLRFSNVKIKKTGEPSEVSVKKLTVTYNGLKTPNQIEEIGLDKISFTYNNDNQRSTMYYGGFQQNKILRPLRKHYSADGTMEIKENIATGSVEFVTYVGGDGYDAPIAVKSNGTSANQFLYLHRDYQGSIVAISDDTGSVVEKRLFDAWGSILKVTDGAGNALYGLTVLDRGYTGHEHLQSVGLINMNARLYDPKLHRFLQADNYIQDVTNSQNYNQYGYVYNNPLTNTDLSGDTCDCPGGGGGGGSIGVGPGTETGSSFDWKQFDKDYRISEWFKKNINGDQWSDAFKDAGNFLSNNFKSVGNSISNAFKSVFGHKSKSTGPPPNMSKMVELTKGINIRKEDFSYTSTHQTGQKGQFNSGVGDQLKIKTYIGLRIGQQSMFEVNDTFFNRIDEGRNYQFNLGRYSLNFRPKDYRVRYMYPDSKNVSQGFSLGNDGVGWHYNVRNGNGRNGGYDVAFKPGGYTMMLVGGIILSILQPEAAPAVTRATEEIIAHSYQLAY</sequence>
<dbReference type="InterPro" id="IPR003284">
    <property type="entry name" value="Sal_SpvB"/>
</dbReference>
<reference evidence="6" key="3">
    <citation type="submission" date="2019-03" db="EMBL/GenBank/DDBJ databases">
        <authorList>
            <person name="Whitman W."/>
            <person name="Huntemann M."/>
            <person name="Clum A."/>
            <person name="Pillay M."/>
            <person name="Palaniappan K."/>
            <person name="Varghese N."/>
            <person name="Mikhailova N."/>
            <person name="Stamatis D."/>
            <person name="Reddy T."/>
            <person name="Daum C."/>
            <person name="Shapiro N."/>
            <person name="Ivanova N."/>
            <person name="Kyrpides N."/>
            <person name="Woyke T."/>
        </authorList>
    </citation>
    <scope>NUCLEOTIDE SEQUENCE</scope>
    <source>
        <strain evidence="6">P5626</strain>
    </source>
</reference>
<dbReference type="Proteomes" id="UP000298340">
    <property type="component" value="Unassembled WGS sequence"/>
</dbReference>
<dbReference type="EMBL" id="QWDN01000009">
    <property type="protein sequence ID" value="TEB42370.1"/>
    <property type="molecule type" value="Genomic_DNA"/>
</dbReference>
<accession>A0A4Y7U7H7</accession>
<feature type="chain" id="PRO_5043204648" evidence="5">
    <location>
        <begin position="20"/>
        <end position="2217"/>
    </location>
</feature>
<dbReference type="Gene3D" id="2.180.10.10">
    <property type="entry name" value="RHS repeat-associated core"/>
    <property type="match status" value="2"/>
</dbReference>
<evidence type="ECO:0000256" key="4">
    <source>
        <dbReference type="ARBA" id="ARBA00023026"/>
    </source>
</evidence>
<dbReference type="InterPro" id="IPR013517">
    <property type="entry name" value="FG-GAP"/>
</dbReference>
<name>A0A4Y7U7H7_9FLAO</name>
<dbReference type="PANTHER" id="PTHR32305:SF15">
    <property type="entry name" value="PROTEIN RHSA-RELATED"/>
    <property type="match status" value="1"/>
</dbReference>
<evidence type="ECO:0000256" key="3">
    <source>
        <dbReference type="ARBA" id="ARBA00022729"/>
    </source>
</evidence>
<evidence type="ECO:0000313" key="9">
    <source>
        <dbReference type="Proteomes" id="UP000298340"/>
    </source>
</evidence>
<dbReference type="GO" id="GO:0005576">
    <property type="term" value="C:extracellular region"/>
    <property type="evidence" value="ECO:0007669"/>
    <property type="project" value="UniProtKB-SubCell"/>
</dbReference>
<reference evidence="7 9" key="2">
    <citation type="journal article" date="2018" name="Syst. Appl. Microbiol.">
        <title>Flavobacterium circumlabens sp. nov. and Flavobacterium cupreum sp. nov., two psychrotrophic species isolated from Antarctic environmental samples.</title>
        <authorList>
            <person name="Kralova S."/>
            <person name="Busse H.J."/>
            <person name="Svec P."/>
            <person name="Maslanova I."/>
            <person name="Stankova E."/>
            <person name="Bartak M."/>
            <person name="Sedlacek I."/>
        </authorList>
    </citation>
    <scope>NUCLEOTIDE SEQUENCE [LARGE SCALE GENOMIC DNA]</scope>
    <source>
        <strain evidence="7 9">CCM 8828</strain>
    </source>
</reference>
<dbReference type="OrthoDB" id="6225685at2"/>
<dbReference type="Pfam" id="PF13517">
    <property type="entry name" value="FG-GAP_3"/>
    <property type="match status" value="1"/>
</dbReference>
<evidence type="ECO:0000313" key="6">
    <source>
        <dbReference type="EMBL" id="TCN53076.1"/>
    </source>
</evidence>
<dbReference type="SUPFAM" id="SSF69318">
    <property type="entry name" value="Integrin alpha N-terminal domain"/>
    <property type="match status" value="1"/>
</dbReference>
<dbReference type="Pfam" id="PF03534">
    <property type="entry name" value="SpvB"/>
    <property type="match status" value="1"/>
</dbReference>
<dbReference type="GO" id="GO:0005737">
    <property type="term" value="C:cytoplasm"/>
    <property type="evidence" value="ECO:0007669"/>
    <property type="project" value="InterPro"/>
</dbReference>
<keyword evidence="3 5" id="KW-0732">Signal</keyword>
<evidence type="ECO:0000313" key="8">
    <source>
        <dbReference type="Proteomes" id="UP000295270"/>
    </source>
</evidence>
<comment type="caution">
    <text evidence="7">The sequence shown here is derived from an EMBL/GenBank/DDBJ whole genome shotgun (WGS) entry which is preliminary data.</text>
</comment>
<dbReference type="NCBIfam" id="TIGR03696">
    <property type="entry name" value="Rhs_assc_core"/>
    <property type="match status" value="1"/>
</dbReference>
<protein>
    <submittedName>
        <fullName evidence="6">RHS repeat-associated protein</fullName>
    </submittedName>
</protein>
<evidence type="ECO:0000256" key="5">
    <source>
        <dbReference type="SAM" id="SignalP"/>
    </source>
</evidence>
<dbReference type="Proteomes" id="UP000295270">
    <property type="component" value="Unassembled WGS sequence"/>
</dbReference>
<dbReference type="EMBL" id="SLWA01000009">
    <property type="protein sequence ID" value="TCN53076.1"/>
    <property type="molecule type" value="Genomic_DNA"/>
</dbReference>
<dbReference type="InterPro" id="IPR028994">
    <property type="entry name" value="Integrin_alpha_N"/>
</dbReference>